<protein>
    <submittedName>
        <fullName evidence="1">Uncharacterized protein</fullName>
    </submittedName>
</protein>
<sequence length="104" mass="11428">MRRLPGPGGANQGRRGCNDPETVWAVARGTARRPVTRQPVGWLLGWAASGDVGRELNRAEPEKLQQLYEALDLEMVYQHEERAVDVSSRPARRVCAGVRGGVAH</sequence>
<gene>
    <name evidence="1" type="ORF">GCM10017566_08000</name>
</gene>
<proteinExistence type="predicted"/>
<evidence type="ECO:0000313" key="2">
    <source>
        <dbReference type="Proteomes" id="UP000658656"/>
    </source>
</evidence>
<comment type="caution">
    <text evidence="1">The sequence shown here is derived from an EMBL/GenBank/DDBJ whole genome shotgun (WGS) entry which is preliminary data.</text>
</comment>
<dbReference type="Proteomes" id="UP000658656">
    <property type="component" value="Unassembled WGS sequence"/>
</dbReference>
<reference evidence="1" key="1">
    <citation type="journal article" date="2014" name="Int. J. Syst. Evol. Microbiol.">
        <title>Complete genome sequence of Corynebacterium casei LMG S-19264T (=DSM 44701T), isolated from a smear-ripened cheese.</title>
        <authorList>
            <consortium name="US DOE Joint Genome Institute (JGI-PGF)"/>
            <person name="Walter F."/>
            <person name="Albersmeier A."/>
            <person name="Kalinowski J."/>
            <person name="Ruckert C."/>
        </authorList>
    </citation>
    <scope>NUCLEOTIDE SEQUENCE</scope>
    <source>
        <strain evidence="1">CGMCC 4.7679</strain>
    </source>
</reference>
<accession>A0A8H9M3B1</accession>
<evidence type="ECO:0000313" key="1">
    <source>
        <dbReference type="EMBL" id="GHF37247.1"/>
    </source>
</evidence>
<reference evidence="1" key="2">
    <citation type="submission" date="2020-09" db="EMBL/GenBank/DDBJ databases">
        <authorList>
            <person name="Sun Q."/>
            <person name="Zhou Y."/>
        </authorList>
    </citation>
    <scope>NUCLEOTIDE SEQUENCE</scope>
    <source>
        <strain evidence="1">CGMCC 4.7679</strain>
    </source>
</reference>
<organism evidence="1 2">
    <name type="scientific">Amycolatopsis bartoniae</name>
    <dbReference type="NCBI Taxonomy" id="941986"/>
    <lineage>
        <taxon>Bacteria</taxon>
        <taxon>Bacillati</taxon>
        <taxon>Actinomycetota</taxon>
        <taxon>Actinomycetes</taxon>
        <taxon>Pseudonocardiales</taxon>
        <taxon>Pseudonocardiaceae</taxon>
        <taxon>Amycolatopsis</taxon>
    </lineage>
</organism>
<dbReference type="EMBL" id="BNAV01000001">
    <property type="protein sequence ID" value="GHF37247.1"/>
    <property type="molecule type" value="Genomic_DNA"/>
</dbReference>
<dbReference type="AlphaFoldDB" id="A0A8H9M3B1"/>
<keyword evidence="2" id="KW-1185">Reference proteome</keyword>
<name>A0A8H9M3B1_9PSEU</name>